<keyword evidence="3" id="KW-1185">Reference proteome</keyword>
<feature type="region of interest" description="Disordered" evidence="1">
    <location>
        <begin position="1"/>
        <end position="20"/>
    </location>
</feature>
<proteinExistence type="predicted"/>
<dbReference type="AlphaFoldDB" id="A0A9Q3H932"/>
<evidence type="ECO:0000313" key="2">
    <source>
        <dbReference type="EMBL" id="MBW0495822.1"/>
    </source>
</evidence>
<evidence type="ECO:0000256" key="1">
    <source>
        <dbReference type="SAM" id="MobiDB-lite"/>
    </source>
</evidence>
<dbReference type="EMBL" id="AVOT02013308">
    <property type="protein sequence ID" value="MBW0495822.1"/>
    <property type="molecule type" value="Genomic_DNA"/>
</dbReference>
<comment type="caution">
    <text evidence="2">The sequence shown here is derived from an EMBL/GenBank/DDBJ whole genome shotgun (WGS) entry which is preliminary data.</text>
</comment>
<name>A0A9Q3H932_9BASI</name>
<gene>
    <name evidence="2" type="ORF">O181_035537</name>
</gene>
<accession>A0A9Q3H932</accession>
<evidence type="ECO:0000313" key="3">
    <source>
        <dbReference type="Proteomes" id="UP000765509"/>
    </source>
</evidence>
<reference evidence="2" key="1">
    <citation type="submission" date="2021-03" db="EMBL/GenBank/DDBJ databases">
        <title>Draft genome sequence of rust myrtle Austropuccinia psidii MF-1, a brazilian biotype.</title>
        <authorList>
            <person name="Quecine M.C."/>
            <person name="Pachon D.M.R."/>
            <person name="Bonatelli M.L."/>
            <person name="Correr F.H."/>
            <person name="Franceschini L.M."/>
            <person name="Leite T.F."/>
            <person name="Margarido G.R.A."/>
            <person name="Almeida C.A."/>
            <person name="Ferrarezi J.A."/>
            <person name="Labate C.A."/>
        </authorList>
    </citation>
    <scope>NUCLEOTIDE SEQUENCE</scope>
    <source>
        <strain evidence="2">MF-1</strain>
    </source>
</reference>
<organism evidence="2 3">
    <name type="scientific">Austropuccinia psidii MF-1</name>
    <dbReference type="NCBI Taxonomy" id="1389203"/>
    <lineage>
        <taxon>Eukaryota</taxon>
        <taxon>Fungi</taxon>
        <taxon>Dikarya</taxon>
        <taxon>Basidiomycota</taxon>
        <taxon>Pucciniomycotina</taxon>
        <taxon>Pucciniomycetes</taxon>
        <taxon>Pucciniales</taxon>
        <taxon>Sphaerophragmiaceae</taxon>
        <taxon>Austropuccinia</taxon>
    </lineage>
</organism>
<protein>
    <submittedName>
        <fullName evidence="2">Uncharacterized protein</fullName>
    </submittedName>
</protein>
<sequence length="113" mass="12059">MYPGCDNNHATQPAPEVTHNFPKDNCSSKVISMNFTESLPTLATIILAKHALGTTCSTGLCRNKAKGNTLDLPVPGVELKSKCCLLSNSPTISASPPPFLYSTVCIYPTDFQA</sequence>
<dbReference type="Proteomes" id="UP000765509">
    <property type="component" value="Unassembled WGS sequence"/>
</dbReference>